<dbReference type="RefSeq" id="WP_085275308.1">
    <property type="nucleotide sequence ID" value="NZ_FXAG01000004.1"/>
</dbReference>
<evidence type="ECO:0000313" key="3">
    <source>
        <dbReference type="Proteomes" id="UP000192920"/>
    </source>
</evidence>
<accession>A0A1Y6BKI4</accession>
<feature type="domain" description="AB hydrolase-1" evidence="1">
    <location>
        <begin position="7"/>
        <end position="251"/>
    </location>
</feature>
<organism evidence="2 3">
    <name type="scientific">Pseudogulbenkiania subflava DSM 22618</name>
    <dbReference type="NCBI Taxonomy" id="1123014"/>
    <lineage>
        <taxon>Bacteria</taxon>
        <taxon>Pseudomonadati</taxon>
        <taxon>Pseudomonadota</taxon>
        <taxon>Betaproteobacteria</taxon>
        <taxon>Neisseriales</taxon>
        <taxon>Chromobacteriaceae</taxon>
        <taxon>Pseudogulbenkiania</taxon>
    </lineage>
</organism>
<gene>
    <name evidence="2" type="ORF">SAMN02745746_00975</name>
</gene>
<dbReference type="InterPro" id="IPR029058">
    <property type="entry name" value="AB_hydrolase_fold"/>
</dbReference>
<evidence type="ECO:0000313" key="2">
    <source>
        <dbReference type="EMBL" id="SMF05831.1"/>
    </source>
</evidence>
<dbReference type="STRING" id="1123014.SAMN02745746_00975"/>
<evidence type="ECO:0000259" key="1">
    <source>
        <dbReference type="Pfam" id="PF12697"/>
    </source>
</evidence>
<dbReference type="InterPro" id="IPR000073">
    <property type="entry name" value="AB_hydrolase_1"/>
</dbReference>
<protein>
    <submittedName>
        <fullName evidence="2">Pimeloyl-ACP methyl ester carboxylesterase</fullName>
    </submittedName>
</protein>
<sequence>MSEIIHFAHANSFPASVYRKFLATLAEHYQIGYLDAVGHDPAYPVTDGWPYLVDECIRHIEQYGRPVIGVGHSLGGVLLLYAALRRPELFRALVILDSPLFGPLRSRTVWLAKRLGFIQKITPGGNPLRRRDSWPSVQRVREYFAHKPVFARFDPDCLADYAEYGTVPNAQGGRRLKFRPLVEYQVFEGLPHDLPRYRGRLTVPALLVVGQQSGLLKPADLAFARRHFGMQITQQAGSHLFPLEHPVETAQRIMERLPALLSPRAAAGP</sequence>
<reference evidence="3" key="1">
    <citation type="submission" date="2017-04" db="EMBL/GenBank/DDBJ databases">
        <authorList>
            <person name="Varghese N."/>
            <person name="Submissions S."/>
        </authorList>
    </citation>
    <scope>NUCLEOTIDE SEQUENCE [LARGE SCALE GENOMIC DNA]</scope>
    <source>
        <strain evidence="3">DSM 22618</strain>
    </source>
</reference>
<dbReference type="Proteomes" id="UP000192920">
    <property type="component" value="Unassembled WGS sequence"/>
</dbReference>
<dbReference type="Gene3D" id="3.40.50.1820">
    <property type="entry name" value="alpha/beta hydrolase"/>
    <property type="match status" value="1"/>
</dbReference>
<dbReference type="EMBL" id="FXAG01000004">
    <property type="protein sequence ID" value="SMF05831.1"/>
    <property type="molecule type" value="Genomic_DNA"/>
</dbReference>
<dbReference type="SUPFAM" id="SSF53474">
    <property type="entry name" value="alpha/beta-Hydrolases"/>
    <property type="match status" value="1"/>
</dbReference>
<dbReference type="Pfam" id="PF12697">
    <property type="entry name" value="Abhydrolase_6"/>
    <property type="match status" value="1"/>
</dbReference>
<name>A0A1Y6BKI4_9NEIS</name>
<keyword evidence="3" id="KW-1185">Reference proteome</keyword>
<proteinExistence type="predicted"/>
<dbReference type="AlphaFoldDB" id="A0A1Y6BKI4"/>